<reference evidence="1" key="1">
    <citation type="submission" date="2019-01" db="EMBL/GenBank/DDBJ databases">
        <title>Draft genome sequences of three monokaryotic isolates of the white-rot basidiomycete fungus Dichomitus squalens.</title>
        <authorList>
            <consortium name="DOE Joint Genome Institute"/>
            <person name="Lopez S.C."/>
            <person name="Andreopoulos B."/>
            <person name="Pangilinan J."/>
            <person name="Lipzen A."/>
            <person name="Riley R."/>
            <person name="Ahrendt S."/>
            <person name="Ng V."/>
            <person name="Barry K."/>
            <person name="Daum C."/>
            <person name="Grigoriev I.V."/>
            <person name="Hilden K.S."/>
            <person name="Makela M.R."/>
            <person name="de Vries R.P."/>
        </authorList>
    </citation>
    <scope>NUCLEOTIDE SEQUENCE [LARGE SCALE GENOMIC DNA]</scope>
    <source>
        <strain evidence="1">OM18370.1</strain>
    </source>
</reference>
<accession>A0A4Q9M3U4</accession>
<protein>
    <submittedName>
        <fullName evidence="1">Uncharacterized protein</fullName>
    </submittedName>
</protein>
<evidence type="ECO:0000313" key="1">
    <source>
        <dbReference type="EMBL" id="TBU21449.1"/>
    </source>
</evidence>
<gene>
    <name evidence="1" type="ORF">BD311DRAFT_678339</name>
</gene>
<organism evidence="1">
    <name type="scientific">Dichomitus squalens</name>
    <dbReference type="NCBI Taxonomy" id="114155"/>
    <lineage>
        <taxon>Eukaryota</taxon>
        <taxon>Fungi</taxon>
        <taxon>Dikarya</taxon>
        <taxon>Basidiomycota</taxon>
        <taxon>Agaricomycotina</taxon>
        <taxon>Agaricomycetes</taxon>
        <taxon>Polyporales</taxon>
        <taxon>Polyporaceae</taxon>
        <taxon>Dichomitus</taxon>
    </lineage>
</organism>
<dbReference type="AlphaFoldDB" id="A0A4Q9M3U4"/>
<sequence>PREIRTALFTHLTELMREDPNPSPEVAQSWAEQLKPKGGDDAGCAGCQCAIRGERTPLPSAKPSVWTSRGPSRSLATATSLLARQTPLHFLLLRCHPLVLRRPPLSARTCRTMLKMAKVRRVPAMPGQPYSSSSSDGYGYLVRARRPLWWTSRPHEHRCSPEKLHNSRISFRCCHPRRSPAER</sequence>
<feature type="non-terminal residue" evidence="1">
    <location>
        <position position="1"/>
    </location>
</feature>
<dbReference type="Proteomes" id="UP000292957">
    <property type="component" value="Unassembled WGS sequence"/>
</dbReference>
<proteinExistence type="predicted"/>
<name>A0A4Q9M3U4_9APHY</name>
<dbReference type="EMBL" id="ML143606">
    <property type="protein sequence ID" value="TBU21449.1"/>
    <property type="molecule type" value="Genomic_DNA"/>
</dbReference>